<comment type="caution">
    <text evidence="2">The sequence shown here is derived from an EMBL/GenBank/DDBJ whole genome shotgun (WGS) entry which is preliminary data.</text>
</comment>
<proteinExistence type="predicted"/>
<organism evidence="2">
    <name type="scientific">candidate division CPR3 bacterium</name>
    <dbReference type="NCBI Taxonomy" id="2268181"/>
    <lineage>
        <taxon>Bacteria</taxon>
        <taxon>Bacteria division CPR3</taxon>
    </lineage>
</organism>
<accession>A0A7C1SR07</accession>
<evidence type="ECO:0000259" key="1">
    <source>
        <dbReference type="Pfam" id="PF00565"/>
    </source>
</evidence>
<protein>
    <recommendedName>
        <fullName evidence="1">TNase-like domain-containing protein</fullName>
    </recommendedName>
</protein>
<dbReference type="AlphaFoldDB" id="A0A7C1SR07"/>
<sequence>DTIVADLQLGLGVVLAGQYIRFYGIDAWEITGENKEKGLGAKDYFVKRLAEGEVIIGIWPEWERDGKDSFGRWLGIVYVDGVNINTELVEKGQA</sequence>
<dbReference type="SUPFAM" id="SSF50199">
    <property type="entry name" value="Staphylococcal nuclease"/>
    <property type="match status" value="1"/>
</dbReference>
<dbReference type="Pfam" id="PF00565">
    <property type="entry name" value="SNase"/>
    <property type="match status" value="1"/>
</dbReference>
<name>A0A7C1SR07_UNCC3</name>
<dbReference type="Proteomes" id="UP000885695">
    <property type="component" value="Unassembled WGS sequence"/>
</dbReference>
<evidence type="ECO:0000313" key="2">
    <source>
        <dbReference type="EMBL" id="HEB13478.1"/>
    </source>
</evidence>
<dbReference type="InterPro" id="IPR035437">
    <property type="entry name" value="SNase_OB-fold_sf"/>
</dbReference>
<dbReference type="InterPro" id="IPR016071">
    <property type="entry name" value="Staphylococal_nuclease_OB-fold"/>
</dbReference>
<reference evidence="2" key="1">
    <citation type="journal article" date="2020" name="mSystems">
        <title>Genome- and Community-Level Interaction Insights into Carbon Utilization and Element Cycling Functions of Hydrothermarchaeota in Hydrothermal Sediment.</title>
        <authorList>
            <person name="Zhou Z."/>
            <person name="Liu Y."/>
            <person name="Xu W."/>
            <person name="Pan J."/>
            <person name="Luo Z.H."/>
            <person name="Li M."/>
        </authorList>
    </citation>
    <scope>NUCLEOTIDE SEQUENCE [LARGE SCALE GENOMIC DNA]</scope>
    <source>
        <strain evidence="2">HyVt-369</strain>
    </source>
</reference>
<dbReference type="Gene3D" id="2.40.50.90">
    <property type="match status" value="1"/>
</dbReference>
<feature type="domain" description="TNase-like" evidence="1">
    <location>
        <begin position="20"/>
        <end position="94"/>
    </location>
</feature>
<feature type="non-terminal residue" evidence="2">
    <location>
        <position position="1"/>
    </location>
</feature>
<dbReference type="EMBL" id="DRHL01000033">
    <property type="protein sequence ID" value="HEB13478.1"/>
    <property type="molecule type" value="Genomic_DNA"/>
</dbReference>
<gene>
    <name evidence="2" type="ORF">ENI13_00685</name>
</gene>